<evidence type="ECO:0000256" key="1">
    <source>
        <dbReference type="SAM" id="Phobius"/>
    </source>
</evidence>
<keyword evidence="1" id="KW-0472">Membrane</keyword>
<reference evidence="2" key="1">
    <citation type="journal article" date="2004" name="Environ. Microbiol.">
        <title>Characterization of Large-Insert DNA Libraries from Soil for Environmental Genomic Studies of Archaea.</title>
        <authorList>
            <person name="Treusch A.H."/>
            <person name="Kletzin A."/>
            <person name="Raddatz G."/>
            <person name="Ochsenreiter T."/>
            <person name="Quaiser A."/>
            <person name="Meurer G."/>
            <person name="Schuster S.C."/>
            <person name="Schleper C."/>
        </authorList>
    </citation>
    <scope>NUCLEOTIDE SEQUENCE</scope>
</reference>
<sequence>MILVELKSELLVMFVAMGLFSQALMINPVQSLVQSSEASDIISTKNSEGFTLSFSASNADRKNPVVYPFTKPIPTNWQLVIQNNLTYSHYSNAKTIIKIQEPYPSEKFIELGMFGGESARFWAAVNTKDSGYIRIYERDSDGWSRDQPIFVAHANNQGLTITNGKRIIIDRLSINDFVVGSISVYGKDRPEDPANVIGGKISFNIIFGNPANSPLYYLPLAVSIIMAGIVVTLLVKKKREA</sequence>
<accession>Q702F9</accession>
<dbReference type="AlphaFoldDB" id="Q702F9"/>
<keyword evidence="1" id="KW-0812">Transmembrane</keyword>
<evidence type="ECO:0000313" key="2">
    <source>
        <dbReference type="EMBL" id="CAF28665.1"/>
    </source>
</evidence>
<keyword evidence="1" id="KW-1133">Transmembrane helix</keyword>
<protein>
    <submittedName>
        <fullName evidence="2">Uncharacterized protein</fullName>
    </submittedName>
</protein>
<dbReference type="EMBL" id="AJ627420">
    <property type="protein sequence ID" value="CAF28665.1"/>
    <property type="molecule type" value="Genomic_DNA"/>
</dbReference>
<organism evidence="2">
    <name type="scientific">uncultured crenarchaeote</name>
    <dbReference type="NCBI Taxonomy" id="29281"/>
    <lineage>
        <taxon>Archaea</taxon>
        <taxon>Thermoproteota</taxon>
        <taxon>environmental samples</taxon>
    </lineage>
</organism>
<name>Q702F9_9CREN</name>
<feature type="transmembrane region" description="Helical" evidence="1">
    <location>
        <begin position="215"/>
        <end position="235"/>
    </location>
</feature>
<proteinExistence type="predicted"/>